<dbReference type="AlphaFoldDB" id="A0AAV3PY95"/>
<dbReference type="PANTHER" id="PTHR37610">
    <property type="entry name" value="CCHC-TYPE DOMAIN-CONTAINING PROTEIN"/>
    <property type="match status" value="1"/>
</dbReference>
<organism evidence="2 3">
    <name type="scientific">Lithospermum erythrorhizon</name>
    <name type="common">Purple gromwell</name>
    <name type="synonym">Lithospermum officinale var. erythrorhizon</name>
    <dbReference type="NCBI Taxonomy" id="34254"/>
    <lineage>
        <taxon>Eukaryota</taxon>
        <taxon>Viridiplantae</taxon>
        <taxon>Streptophyta</taxon>
        <taxon>Embryophyta</taxon>
        <taxon>Tracheophyta</taxon>
        <taxon>Spermatophyta</taxon>
        <taxon>Magnoliopsida</taxon>
        <taxon>eudicotyledons</taxon>
        <taxon>Gunneridae</taxon>
        <taxon>Pentapetalae</taxon>
        <taxon>asterids</taxon>
        <taxon>lamiids</taxon>
        <taxon>Boraginales</taxon>
        <taxon>Boraginaceae</taxon>
        <taxon>Boraginoideae</taxon>
        <taxon>Lithospermeae</taxon>
        <taxon>Lithospermum</taxon>
    </lineage>
</organism>
<dbReference type="InterPro" id="IPR005162">
    <property type="entry name" value="Retrotrans_gag_dom"/>
</dbReference>
<evidence type="ECO:0000313" key="3">
    <source>
        <dbReference type="Proteomes" id="UP001454036"/>
    </source>
</evidence>
<keyword evidence="3" id="KW-1185">Reference proteome</keyword>
<feature type="domain" description="Retrotransposon gag" evidence="1">
    <location>
        <begin position="5"/>
        <end position="109"/>
    </location>
</feature>
<name>A0AAV3PY95_LITER</name>
<accession>A0AAV3PY95</accession>
<protein>
    <recommendedName>
        <fullName evidence="1">Retrotransposon gag domain-containing protein</fullName>
    </recommendedName>
</protein>
<dbReference type="EMBL" id="BAABME010002768">
    <property type="protein sequence ID" value="GAA0156013.1"/>
    <property type="molecule type" value="Genomic_DNA"/>
</dbReference>
<dbReference type="Proteomes" id="UP001454036">
    <property type="component" value="Unassembled WGS sequence"/>
</dbReference>
<sequence length="128" mass="14899">MVKSWLVNSMEQHVNKKYLFYKTAKQIWDGAKDMYSDSGNTSQISELRKKMKALKQGNLSVTKYFSKLQYFWTELDSYTEDDPLCPDCTTKVHKKTKKERVYDFLAGLNTDLDEAKGRLISKNSVSIH</sequence>
<evidence type="ECO:0000313" key="2">
    <source>
        <dbReference type="EMBL" id="GAA0156013.1"/>
    </source>
</evidence>
<comment type="caution">
    <text evidence="2">The sequence shown here is derived from an EMBL/GenBank/DDBJ whole genome shotgun (WGS) entry which is preliminary data.</text>
</comment>
<proteinExistence type="predicted"/>
<gene>
    <name evidence="2" type="ORF">LIER_13606</name>
</gene>
<dbReference type="Pfam" id="PF03732">
    <property type="entry name" value="Retrotrans_gag"/>
    <property type="match status" value="1"/>
</dbReference>
<evidence type="ECO:0000259" key="1">
    <source>
        <dbReference type="Pfam" id="PF03732"/>
    </source>
</evidence>
<dbReference type="PANTHER" id="PTHR37610:SF40">
    <property type="entry name" value="OS01G0909600 PROTEIN"/>
    <property type="match status" value="1"/>
</dbReference>
<reference evidence="2 3" key="1">
    <citation type="submission" date="2024-01" db="EMBL/GenBank/DDBJ databases">
        <title>The complete chloroplast genome sequence of Lithospermum erythrorhizon: insights into the phylogenetic relationship among Boraginaceae species and the maternal lineages of purple gromwells.</title>
        <authorList>
            <person name="Okada T."/>
            <person name="Watanabe K."/>
        </authorList>
    </citation>
    <scope>NUCLEOTIDE SEQUENCE [LARGE SCALE GENOMIC DNA]</scope>
</reference>